<keyword evidence="4" id="KW-1185">Reference proteome</keyword>
<feature type="region of interest" description="Disordered" evidence="2">
    <location>
        <begin position="1"/>
        <end position="21"/>
    </location>
</feature>
<organism evidence="3 4">
    <name type="scientific">Paramecium primaurelia</name>
    <dbReference type="NCBI Taxonomy" id="5886"/>
    <lineage>
        <taxon>Eukaryota</taxon>
        <taxon>Sar</taxon>
        <taxon>Alveolata</taxon>
        <taxon>Ciliophora</taxon>
        <taxon>Intramacronucleata</taxon>
        <taxon>Oligohymenophorea</taxon>
        <taxon>Peniculida</taxon>
        <taxon>Parameciidae</taxon>
        <taxon>Paramecium</taxon>
    </lineage>
</organism>
<dbReference type="EMBL" id="CAJJDM010000063">
    <property type="protein sequence ID" value="CAD8079647.1"/>
    <property type="molecule type" value="Genomic_DNA"/>
</dbReference>
<comment type="caution">
    <text evidence="3">The sequence shown here is derived from an EMBL/GenBank/DDBJ whole genome shotgun (WGS) entry which is preliminary data.</text>
</comment>
<accession>A0A8S1MGV3</accession>
<feature type="coiled-coil region" evidence="1">
    <location>
        <begin position="119"/>
        <end position="189"/>
    </location>
</feature>
<dbReference type="AlphaFoldDB" id="A0A8S1MGV3"/>
<proteinExistence type="predicted"/>
<sequence length="207" mass="24026">MNQSYYHKLNSSLTPGKNKQSNITQLQLQDLIKIIRNISKQIRDSTDNNKKSDSLLNILIKQQQQAIQSDRQFSIERSIKKSPLETSPYLQNKKAIVSSSLSFIRKSTEQSQIGGSTQFDRLLNENTTLLMKIQELEQKNSLLQMKCQSSRKQDILVKKENITNDKQLLLQINKKNENENRILKELINRQTYLMHIPSVLQTLSLIK</sequence>
<keyword evidence="1" id="KW-0175">Coiled coil</keyword>
<reference evidence="3" key="1">
    <citation type="submission" date="2021-01" db="EMBL/GenBank/DDBJ databases">
        <authorList>
            <consortium name="Genoscope - CEA"/>
            <person name="William W."/>
        </authorList>
    </citation>
    <scope>NUCLEOTIDE SEQUENCE</scope>
</reference>
<gene>
    <name evidence="3" type="ORF">PPRIM_AZ9-3.1.T0620130</name>
</gene>
<evidence type="ECO:0000256" key="1">
    <source>
        <dbReference type="SAM" id="Coils"/>
    </source>
</evidence>
<protein>
    <submittedName>
        <fullName evidence="3">Uncharacterized protein</fullName>
    </submittedName>
</protein>
<dbReference type="Proteomes" id="UP000688137">
    <property type="component" value="Unassembled WGS sequence"/>
</dbReference>
<name>A0A8S1MGV3_PARPR</name>
<evidence type="ECO:0000313" key="4">
    <source>
        <dbReference type="Proteomes" id="UP000688137"/>
    </source>
</evidence>
<evidence type="ECO:0000313" key="3">
    <source>
        <dbReference type="EMBL" id="CAD8079647.1"/>
    </source>
</evidence>
<dbReference type="OMA" id="NQSYYHK"/>
<evidence type="ECO:0000256" key="2">
    <source>
        <dbReference type="SAM" id="MobiDB-lite"/>
    </source>
</evidence>